<dbReference type="PANTHER" id="PTHR13947">
    <property type="entry name" value="GNAT FAMILY N-ACETYLTRANSFERASE"/>
    <property type="match status" value="1"/>
</dbReference>
<dbReference type="EMBL" id="JALJEJ010000003">
    <property type="protein sequence ID" value="MCJ8209872.1"/>
    <property type="molecule type" value="Genomic_DNA"/>
</dbReference>
<proteinExistence type="predicted"/>
<feature type="domain" description="N-acetyltransferase" evidence="2">
    <location>
        <begin position="4"/>
        <end position="152"/>
    </location>
</feature>
<dbReference type="Proteomes" id="UP001139450">
    <property type="component" value="Unassembled WGS sequence"/>
</dbReference>
<name>A0A9X1X277_9SPHI</name>
<sequence>MNTIEIIPYNATLAPYFKSINLEWISEYFKVEPHDIEQLEHPEEIIANGGDILFAKYNDEIVGTCALIKTGEHEYELAKMGILTPFRGKKIGTKLMEAVLKRAKEMGANRLWLGSSTKLPAALDLYVKYGFRHVALKPSPYARADVRMEIEL</sequence>
<dbReference type="InterPro" id="IPR050769">
    <property type="entry name" value="NAT_camello-type"/>
</dbReference>
<gene>
    <name evidence="3" type="ORF">MUY27_09140</name>
</gene>
<keyword evidence="4" id="KW-1185">Reference proteome</keyword>
<keyword evidence="1" id="KW-0808">Transferase</keyword>
<dbReference type="SUPFAM" id="SSF55729">
    <property type="entry name" value="Acyl-CoA N-acyltransferases (Nat)"/>
    <property type="match status" value="1"/>
</dbReference>
<dbReference type="PANTHER" id="PTHR13947:SF37">
    <property type="entry name" value="LD18367P"/>
    <property type="match status" value="1"/>
</dbReference>
<protein>
    <submittedName>
        <fullName evidence="3">GNAT family N-acetyltransferase</fullName>
    </submittedName>
</protein>
<organism evidence="3 4">
    <name type="scientific">Mucilaginibacter straminoryzae</name>
    <dbReference type="NCBI Taxonomy" id="2932774"/>
    <lineage>
        <taxon>Bacteria</taxon>
        <taxon>Pseudomonadati</taxon>
        <taxon>Bacteroidota</taxon>
        <taxon>Sphingobacteriia</taxon>
        <taxon>Sphingobacteriales</taxon>
        <taxon>Sphingobacteriaceae</taxon>
        <taxon>Mucilaginibacter</taxon>
    </lineage>
</organism>
<dbReference type="InterPro" id="IPR016181">
    <property type="entry name" value="Acyl_CoA_acyltransferase"/>
</dbReference>
<comment type="caution">
    <text evidence="3">The sequence shown here is derived from an EMBL/GenBank/DDBJ whole genome shotgun (WGS) entry which is preliminary data.</text>
</comment>
<dbReference type="InterPro" id="IPR000182">
    <property type="entry name" value="GNAT_dom"/>
</dbReference>
<dbReference type="Pfam" id="PF00583">
    <property type="entry name" value="Acetyltransf_1"/>
    <property type="match status" value="1"/>
</dbReference>
<dbReference type="RefSeq" id="WP_245129703.1">
    <property type="nucleotide sequence ID" value="NZ_JALJEJ010000003.1"/>
</dbReference>
<evidence type="ECO:0000313" key="3">
    <source>
        <dbReference type="EMBL" id="MCJ8209872.1"/>
    </source>
</evidence>
<accession>A0A9X1X277</accession>
<dbReference type="GO" id="GO:0008080">
    <property type="term" value="F:N-acetyltransferase activity"/>
    <property type="evidence" value="ECO:0007669"/>
    <property type="project" value="InterPro"/>
</dbReference>
<evidence type="ECO:0000313" key="4">
    <source>
        <dbReference type="Proteomes" id="UP001139450"/>
    </source>
</evidence>
<dbReference type="CDD" id="cd04301">
    <property type="entry name" value="NAT_SF"/>
    <property type="match status" value="1"/>
</dbReference>
<evidence type="ECO:0000256" key="1">
    <source>
        <dbReference type="ARBA" id="ARBA00022679"/>
    </source>
</evidence>
<dbReference type="AlphaFoldDB" id="A0A9X1X277"/>
<reference evidence="3" key="1">
    <citation type="submission" date="2022-04" db="EMBL/GenBank/DDBJ databases">
        <title>Mucilaginibacter sp. RS28 isolated from freshwater.</title>
        <authorList>
            <person name="Ko S.-R."/>
        </authorList>
    </citation>
    <scope>NUCLEOTIDE SEQUENCE</scope>
    <source>
        <strain evidence="3">RS28</strain>
    </source>
</reference>
<dbReference type="Gene3D" id="3.40.630.30">
    <property type="match status" value="1"/>
</dbReference>
<dbReference type="PROSITE" id="PS51186">
    <property type="entry name" value="GNAT"/>
    <property type="match status" value="1"/>
</dbReference>
<evidence type="ECO:0000259" key="2">
    <source>
        <dbReference type="PROSITE" id="PS51186"/>
    </source>
</evidence>